<dbReference type="PROSITE" id="PS51318">
    <property type="entry name" value="TAT"/>
    <property type="match status" value="1"/>
</dbReference>
<reference evidence="5" key="2">
    <citation type="submission" date="2021-04" db="EMBL/GenBank/DDBJ databases">
        <authorList>
            <person name="Gilroy R."/>
        </authorList>
    </citation>
    <scope>NUCLEOTIDE SEQUENCE</scope>
    <source>
        <strain evidence="5">ChiHjej10B9-743</strain>
    </source>
</reference>
<feature type="domain" description="Solute-binding protein family 3/N-terminal" evidence="3">
    <location>
        <begin position="49"/>
        <end position="271"/>
    </location>
</feature>
<feature type="signal peptide" evidence="2">
    <location>
        <begin position="1"/>
        <end position="24"/>
    </location>
</feature>
<evidence type="ECO:0000256" key="1">
    <source>
        <dbReference type="ARBA" id="ARBA00022729"/>
    </source>
</evidence>
<dbReference type="SMART" id="SM00079">
    <property type="entry name" value="PBPe"/>
    <property type="match status" value="1"/>
</dbReference>
<name>A0A9D2CIF3_9ACTN</name>
<sequence>MSASVSRRTFLGIAGGAVSVLGLAACGGNNNAESGDDANAASDDTSDKTYIVATDTTFAPFEFTNDANEFVGIDVDILAAIAADQGFTYDLNSLGFDAAVAALESNQADAVIAGMSITEERQEKYDFSDPYYDSYVCAAAAEGGDVSSLENLNGMTVACKTGTQSASWAESIAEEYGFTITYFDTSDMMYQDVLTGNTAACFEDYPVMAYGVAQGNGLTIIGTDEEEFATPYGFAVMKGENPELIEMFNAGLANIRESGEYDEIVAKYLEA</sequence>
<dbReference type="Pfam" id="PF00497">
    <property type="entry name" value="SBP_bac_3"/>
    <property type="match status" value="1"/>
</dbReference>
<evidence type="ECO:0000313" key="5">
    <source>
        <dbReference type="EMBL" id="HIY80057.1"/>
    </source>
</evidence>
<dbReference type="InterPro" id="IPR006311">
    <property type="entry name" value="TAT_signal"/>
</dbReference>
<organism evidence="5 6">
    <name type="scientific">Candidatus Olsenella excrementavium</name>
    <dbReference type="NCBI Taxonomy" id="2838709"/>
    <lineage>
        <taxon>Bacteria</taxon>
        <taxon>Bacillati</taxon>
        <taxon>Actinomycetota</taxon>
        <taxon>Coriobacteriia</taxon>
        <taxon>Coriobacteriales</taxon>
        <taxon>Atopobiaceae</taxon>
        <taxon>Olsenella</taxon>
    </lineage>
</organism>
<reference evidence="5" key="1">
    <citation type="journal article" date="2021" name="PeerJ">
        <title>Extensive microbial diversity within the chicken gut microbiome revealed by metagenomics and culture.</title>
        <authorList>
            <person name="Gilroy R."/>
            <person name="Ravi A."/>
            <person name="Getino M."/>
            <person name="Pursley I."/>
            <person name="Horton D.L."/>
            <person name="Alikhan N.F."/>
            <person name="Baker D."/>
            <person name="Gharbi K."/>
            <person name="Hall N."/>
            <person name="Watson M."/>
            <person name="Adriaenssens E.M."/>
            <person name="Foster-Nyarko E."/>
            <person name="Jarju S."/>
            <person name="Secka A."/>
            <person name="Antonio M."/>
            <person name="Oren A."/>
            <person name="Chaudhuri R.R."/>
            <person name="La Ragione R."/>
            <person name="Hildebrand F."/>
            <person name="Pallen M.J."/>
        </authorList>
    </citation>
    <scope>NUCLEOTIDE SEQUENCE</scope>
    <source>
        <strain evidence="5">ChiHjej10B9-743</strain>
    </source>
</reference>
<dbReference type="Proteomes" id="UP000824133">
    <property type="component" value="Unassembled WGS sequence"/>
</dbReference>
<evidence type="ECO:0000256" key="2">
    <source>
        <dbReference type="SAM" id="SignalP"/>
    </source>
</evidence>
<gene>
    <name evidence="5" type="ORF">IAA42_06460</name>
</gene>
<evidence type="ECO:0000259" key="3">
    <source>
        <dbReference type="SMART" id="SM00062"/>
    </source>
</evidence>
<dbReference type="InterPro" id="IPR001320">
    <property type="entry name" value="Iontro_rcpt_C"/>
</dbReference>
<feature type="domain" description="Ionotropic glutamate receptor C-terminal" evidence="4">
    <location>
        <begin position="49"/>
        <end position="271"/>
    </location>
</feature>
<dbReference type="EMBL" id="DXCP01000048">
    <property type="protein sequence ID" value="HIY80057.1"/>
    <property type="molecule type" value="Genomic_DNA"/>
</dbReference>
<keyword evidence="1 2" id="KW-0732">Signal</keyword>
<evidence type="ECO:0000313" key="6">
    <source>
        <dbReference type="Proteomes" id="UP000824133"/>
    </source>
</evidence>
<comment type="caution">
    <text evidence="5">The sequence shown here is derived from an EMBL/GenBank/DDBJ whole genome shotgun (WGS) entry which is preliminary data.</text>
</comment>
<dbReference type="InterPro" id="IPR001638">
    <property type="entry name" value="Solute-binding_3/MltF_N"/>
</dbReference>
<proteinExistence type="predicted"/>
<dbReference type="PANTHER" id="PTHR35936:SF38">
    <property type="entry name" value="GLUTAMINE-BINDING PERIPLASMIC PROTEIN"/>
    <property type="match status" value="1"/>
</dbReference>
<dbReference type="GO" id="GO:0016020">
    <property type="term" value="C:membrane"/>
    <property type="evidence" value="ECO:0007669"/>
    <property type="project" value="InterPro"/>
</dbReference>
<protein>
    <submittedName>
        <fullName evidence="5">Transporter substrate-binding domain-containing protein</fullName>
    </submittedName>
</protein>
<dbReference type="Gene3D" id="3.40.190.10">
    <property type="entry name" value="Periplasmic binding protein-like II"/>
    <property type="match status" value="2"/>
</dbReference>
<dbReference type="AlphaFoldDB" id="A0A9D2CIF3"/>
<evidence type="ECO:0000259" key="4">
    <source>
        <dbReference type="SMART" id="SM00079"/>
    </source>
</evidence>
<feature type="chain" id="PRO_5039701896" evidence="2">
    <location>
        <begin position="25"/>
        <end position="271"/>
    </location>
</feature>
<dbReference type="SUPFAM" id="SSF53850">
    <property type="entry name" value="Periplasmic binding protein-like II"/>
    <property type="match status" value="1"/>
</dbReference>
<accession>A0A9D2CIF3</accession>
<dbReference type="SMART" id="SM00062">
    <property type="entry name" value="PBPb"/>
    <property type="match status" value="1"/>
</dbReference>
<dbReference type="PANTHER" id="PTHR35936">
    <property type="entry name" value="MEMBRANE-BOUND LYTIC MUREIN TRANSGLYCOSYLASE F"/>
    <property type="match status" value="1"/>
</dbReference>
<dbReference type="PROSITE" id="PS51257">
    <property type="entry name" value="PROKAR_LIPOPROTEIN"/>
    <property type="match status" value="1"/>
</dbReference>
<dbReference type="GO" id="GO:0015276">
    <property type="term" value="F:ligand-gated monoatomic ion channel activity"/>
    <property type="evidence" value="ECO:0007669"/>
    <property type="project" value="InterPro"/>
</dbReference>